<evidence type="ECO:0000256" key="1">
    <source>
        <dbReference type="ARBA" id="ARBA00000001"/>
    </source>
</evidence>
<evidence type="ECO:0000256" key="2">
    <source>
        <dbReference type="ARBA" id="ARBA00006014"/>
    </source>
</evidence>
<dbReference type="PANTHER" id="PTHR12283">
    <property type="entry name" value="GLUTAMINYL-PEPTIDE CYCLOTRANSFERASE"/>
    <property type="match status" value="1"/>
</dbReference>
<dbReference type="SUPFAM" id="SSF53187">
    <property type="entry name" value="Zn-dependent exopeptidases"/>
    <property type="match status" value="1"/>
</dbReference>
<evidence type="ECO:0000256" key="4">
    <source>
        <dbReference type="ARBA" id="ARBA00022679"/>
    </source>
</evidence>
<sequence>LTFQDVATLREKLSMRRFEYILNRINIIRPIGTANHTLVGEFITKELSESGWIVSLDTFTELTVIGTKTFTNIVAVNRPRASRRIVLSCHYESKLMRNFYGTIDSAVPCSIIVNVAASLIRIFQSSKSDIAVQLIFFDGEEAFREWTDTDSLYGSRHLAAQMAQNDSHGCNEIGRIDLFVLLDLIGAANHPFPRYPHCDSRFYDILHEIGTQRPCFFTLERLSKPLFFSGSQRLDARQRLPLFSPFVHPGILDDHIPFLDRGVPVLHLVPNPFPPQWHDVSDTIVNIDFGTIHDVQLVIATFLCKFLQVSPNSAFHLVSMP</sequence>
<comment type="similarity">
    <text evidence="2">Belongs to the glutaminyl-peptide cyclotransferase family.</text>
</comment>
<dbReference type="GO" id="GO:0016603">
    <property type="term" value="F:glutaminyl-peptide cyclotransferase activity"/>
    <property type="evidence" value="ECO:0007669"/>
    <property type="project" value="UniProtKB-EC"/>
</dbReference>
<organism evidence="7">
    <name type="scientific">Taenia asiatica</name>
    <name type="common">Asian tapeworm</name>
    <dbReference type="NCBI Taxonomy" id="60517"/>
    <lineage>
        <taxon>Eukaryota</taxon>
        <taxon>Metazoa</taxon>
        <taxon>Spiralia</taxon>
        <taxon>Lophotrochozoa</taxon>
        <taxon>Platyhelminthes</taxon>
        <taxon>Cestoda</taxon>
        <taxon>Eucestoda</taxon>
        <taxon>Cyclophyllidea</taxon>
        <taxon>Taeniidae</taxon>
        <taxon>Taenia</taxon>
    </lineage>
</organism>
<dbReference type="GO" id="GO:0008270">
    <property type="term" value="F:zinc ion binding"/>
    <property type="evidence" value="ECO:0007669"/>
    <property type="project" value="TreeGrafter"/>
</dbReference>
<proteinExistence type="inferred from homology"/>
<reference evidence="7" key="1">
    <citation type="submission" date="2017-02" db="UniProtKB">
        <authorList>
            <consortium name="WormBaseParasite"/>
        </authorList>
    </citation>
    <scope>IDENTIFICATION</scope>
</reference>
<dbReference type="STRING" id="60517.A0A0R3VT56"/>
<dbReference type="EC" id="2.3.2.5" evidence="3"/>
<accession>A0A0R3VT56</accession>
<keyword evidence="5" id="KW-0012">Acyltransferase</keyword>
<protein>
    <recommendedName>
        <fullName evidence="3">glutaminyl-peptide cyclotransferase</fullName>
        <ecNumber evidence="3">2.3.2.5</ecNumber>
    </recommendedName>
</protein>
<feature type="domain" description="Peptidase M28" evidence="6">
    <location>
        <begin position="72"/>
        <end position="302"/>
    </location>
</feature>
<dbReference type="AlphaFoldDB" id="A0A0R3VT56"/>
<dbReference type="Gene3D" id="3.40.630.10">
    <property type="entry name" value="Zn peptidases"/>
    <property type="match status" value="1"/>
</dbReference>
<evidence type="ECO:0000313" key="7">
    <source>
        <dbReference type="WBParaSite" id="TASK_0000040101-mRNA-1"/>
    </source>
</evidence>
<keyword evidence="4" id="KW-0808">Transferase</keyword>
<dbReference type="InterPro" id="IPR007484">
    <property type="entry name" value="Peptidase_M28"/>
</dbReference>
<evidence type="ECO:0000256" key="3">
    <source>
        <dbReference type="ARBA" id="ARBA00012012"/>
    </source>
</evidence>
<dbReference type="Pfam" id="PF04389">
    <property type="entry name" value="Peptidase_M28"/>
    <property type="match status" value="1"/>
</dbReference>
<evidence type="ECO:0000259" key="6">
    <source>
        <dbReference type="Pfam" id="PF04389"/>
    </source>
</evidence>
<name>A0A0R3VT56_TAEAS</name>
<dbReference type="WBParaSite" id="TASK_0000040101-mRNA-1">
    <property type="protein sequence ID" value="TASK_0000040101-mRNA-1"/>
    <property type="gene ID" value="TASK_0000040101"/>
</dbReference>
<dbReference type="InterPro" id="IPR040234">
    <property type="entry name" value="QC/QCL"/>
</dbReference>
<evidence type="ECO:0000256" key="5">
    <source>
        <dbReference type="ARBA" id="ARBA00023315"/>
    </source>
</evidence>
<dbReference type="PANTHER" id="PTHR12283:SF6">
    <property type="entry name" value="GLUTAMINYL-PEPTIDE CYCLOTRANSFERASE-RELATED"/>
    <property type="match status" value="1"/>
</dbReference>
<comment type="catalytic activity">
    <reaction evidence="1">
        <text>N-terminal L-glutaminyl-[peptide] = N-terminal 5-oxo-L-prolyl-[peptide] + NH4(+)</text>
        <dbReference type="Rhea" id="RHEA:23652"/>
        <dbReference type="Rhea" id="RHEA-COMP:11736"/>
        <dbReference type="Rhea" id="RHEA-COMP:11846"/>
        <dbReference type="ChEBI" id="CHEBI:28938"/>
        <dbReference type="ChEBI" id="CHEBI:64722"/>
        <dbReference type="ChEBI" id="CHEBI:87215"/>
        <dbReference type="EC" id="2.3.2.5"/>
    </reaction>
</comment>